<gene>
    <name evidence="2" type="ORF">SAMN05443667_101640</name>
</gene>
<dbReference type="InterPro" id="IPR050834">
    <property type="entry name" value="Glycosyltransf_2"/>
</dbReference>
<protein>
    <submittedName>
        <fullName evidence="2">Glycosyltransferase involved in cell wall bisynthesis</fullName>
    </submittedName>
</protein>
<sequence>MPFFSVIIPLFNKETFIEATLKSVLEQRFTDFEIIIINDGSTDNSENVIAAFDDTRIRYFTKENTGASSARNLGIEKAQSNYISFIDADDYWYPTFLEEMFEKIKRFPEIKVFSAAIEIETPKSTFPAHYAIEKTGAYEIVNYFTASTKETVICTSCAVFNKTIFEEIGTFDTDIKSGQDTDIWIRIGLKYPVLFSWKILARYVYDEKSLSKNKNYLDTKVDFSKFEEDEKTNPELKIFLDLNRFSLAIKYKIAGNKTLFQNYYDAIDLQNLELKKRILLLLPSFILKQLISLKSVLTNFGFGSSVFK</sequence>
<accession>A0A1H3XUK9</accession>
<organism evidence="2 3">
    <name type="scientific">Flavobacterium gillisiae</name>
    <dbReference type="NCBI Taxonomy" id="150146"/>
    <lineage>
        <taxon>Bacteria</taxon>
        <taxon>Pseudomonadati</taxon>
        <taxon>Bacteroidota</taxon>
        <taxon>Flavobacteriia</taxon>
        <taxon>Flavobacteriales</taxon>
        <taxon>Flavobacteriaceae</taxon>
        <taxon>Flavobacterium</taxon>
    </lineage>
</organism>
<dbReference type="STRING" id="150146.SAMN05443667_101640"/>
<dbReference type="SUPFAM" id="SSF53448">
    <property type="entry name" value="Nucleotide-diphospho-sugar transferases"/>
    <property type="match status" value="1"/>
</dbReference>
<dbReference type="EMBL" id="FNRD01000001">
    <property type="protein sequence ID" value="SEA02232.1"/>
    <property type="molecule type" value="Genomic_DNA"/>
</dbReference>
<keyword evidence="2" id="KW-0808">Transferase</keyword>
<dbReference type="CDD" id="cd00761">
    <property type="entry name" value="Glyco_tranf_GTA_type"/>
    <property type="match status" value="1"/>
</dbReference>
<dbReference type="Gene3D" id="3.90.550.10">
    <property type="entry name" value="Spore Coat Polysaccharide Biosynthesis Protein SpsA, Chain A"/>
    <property type="match status" value="1"/>
</dbReference>
<dbReference type="GO" id="GO:0016740">
    <property type="term" value="F:transferase activity"/>
    <property type="evidence" value="ECO:0007669"/>
    <property type="project" value="UniProtKB-KW"/>
</dbReference>
<evidence type="ECO:0000313" key="3">
    <source>
        <dbReference type="Proteomes" id="UP000198951"/>
    </source>
</evidence>
<dbReference type="PANTHER" id="PTHR43685:SF2">
    <property type="entry name" value="GLYCOSYLTRANSFERASE 2-LIKE DOMAIN-CONTAINING PROTEIN"/>
    <property type="match status" value="1"/>
</dbReference>
<reference evidence="3" key="1">
    <citation type="submission" date="2016-10" db="EMBL/GenBank/DDBJ databases">
        <authorList>
            <person name="Varghese N."/>
            <person name="Submissions S."/>
        </authorList>
    </citation>
    <scope>NUCLEOTIDE SEQUENCE [LARGE SCALE GENOMIC DNA]</scope>
    <source>
        <strain evidence="3">DSM 22376</strain>
    </source>
</reference>
<feature type="domain" description="Glycosyltransferase 2-like" evidence="1">
    <location>
        <begin position="5"/>
        <end position="169"/>
    </location>
</feature>
<evidence type="ECO:0000259" key="1">
    <source>
        <dbReference type="Pfam" id="PF00535"/>
    </source>
</evidence>
<dbReference type="OrthoDB" id="6307329at2"/>
<dbReference type="Pfam" id="PF00535">
    <property type="entry name" value="Glycos_transf_2"/>
    <property type="match status" value="1"/>
</dbReference>
<dbReference type="InterPro" id="IPR029044">
    <property type="entry name" value="Nucleotide-diphossugar_trans"/>
</dbReference>
<dbReference type="AlphaFoldDB" id="A0A1H3XUK9"/>
<keyword evidence="3" id="KW-1185">Reference proteome</keyword>
<name>A0A1H3XUK9_9FLAO</name>
<evidence type="ECO:0000313" key="2">
    <source>
        <dbReference type="EMBL" id="SEA02232.1"/>
    </source>
</evidence>
<dbReference type="Proteomes" id="UP000198951">
    <property type="component" value="Unassembled WGS sequence"/>
</dbReference>
<dbReference type="PANTHER" id="PTHR43685">
    <property type="entry name" value="GLYCOSYLTRANSFERASE"/>
    <property type="match status" value="1"/>
</dbReference>
<dbReference type="RefSeq" id="WP_091084484.1">
    <property type="nucleotide sequence ID" value="NZ_FNRD01000001.1"/>
</dbReference>
<dbReference type="InterPro" id="IPR001173">
    <property type="entry name" value="Glyco_trans_2-like"/>
</dbReference>
<proteinExistence type="predicted"/>